<dbReference type="Proteomes" id="UP000016933">
    <property type="component" value="Unassembled WGS sequence"/>
</dbReference>
<name>N1PBW0_DOTSN</name>
<dbReference type="HOGENOM" id="CLU_138679_1_0_1"/>
<dbReference type="STRING" id="675120.N1PBW0"/>
<dbReference type="GO" id="GO:0034551">
    <property type="term" value="P:mitochondrial respiratory chain complex III assembly"/>
    <property type="evidence" value="ECO:0007669"/>
    <property type="project" value="TreeGrafter"/>
</dbReference>
<dbReference type="InterPro" id="IPR037653">
    <property type="entry name" value="Cbp6"/>
</dbReference>
<reference evidence="1 2" key="2">
    <citation type="journal article" date="2012" name="PLoS Pathog.">
        <title>Diverse lifestyles and strategies of plant pathogenesis encoded in the genomes of eighteen Dothideomycetes fungi.</title>
        <authorList>
            <person name="Ohm R.A."/>
            <person name="Feau N."/>
            <person name="Henrissat B."/>
            <person name="Schoch C.L."/>
            <person name="Horwitz B.A."/>
            <person name="Barry K.W."/>
            <person name="Condon B.J."/>
            <person name="Copeland A.C."/>
            <person name="Dhillon B."/>
            <person name="Glaser F."/>
            <person name="Hesse C.N."/>
            <person name="Kosti I."/>
            <person name="LaButti K."/>
            <person name="Lindquist E.A."/>
            <person name="Lucas S."/>
            <person name="Salamov A.A."/>
            <person name="Bradshaw R.E."/>
            <person name="Ciuffetti L."/>
            <person name="Hamelin R.C."/>
            <person name="Kema G.H.J."/>
            <person name="Lawrence C."/>
            <person name="Scott J.A."/>
            <person name="Spatafora J.W."/>
            <person name="Turgeon B.G."/>
            <person name="de Wit P.J.G.M."/>
            <person name="Zhong S."/>
            <person name="Goodwin S.B."/>
            <person name="Grigoriev I.V."/>
        </authorList>
    </citation>
    <scope>NUCLEOTIDE SEQUENCE [LARGE SCALE GENOMIC DNA]</scope>
    <source>
        <strain evidence="2">NZE10 / CBS 128990</strain>
    </source>
</reference>
<dbReference type="PANTHER" id="PTHR28250:SF1">
    <property type="entry name" value="CYTOCHROME B PRE-MRNA-PROCESSING PROTEIN 6"/>
    <property type="match status" value="1"/>
</dbReference>
<evidence type="ECO:0000313" key="2">
    <source>
        <dbReference type="Proteomes" id="UP000016933"/>
    </source>
</evidence>
<accession>N1PBW0</accession>
<dbReference type="EMBL" id="KB446544">
    <property type="protein sequence ID" value="EME39828.1"/>
    <property type="molecule type" value="Genomic_DNA"/>
</dbReference>
<gene>
    <name evidence="1" type="ORF">DOTSEDRAFT_74663</name>
</gene>
<dbReference type="PANTHER" id="PTHR28250">
    <property type="entry name" value="CYTOCHROME B PRE-MRNA-PROCESSING PROTEIN 6"/>
    <property type="match status" value="1"/>
</dbReference>
<reference evidence="2" key="1">
    <citation type="journal article" date="2012" name="PLoS Genet.">
        <title>The genomes of the fungal plant pathogens Cladosporium fulvum and Dothistroma septosporum reveal adaptation to different hosts and lifestyles but also signatures of common ancestry.</title>
        <authorList>
            <person name="de Wit P.J.G.M."/>
            <person name="van der Burgt A."/>
            <person name="Oekmen B."/>
            <person name="Stergiopoulos I."/>
            <person name="Abd-Elsalam K.A."/>
            <person name="Aerts A.L."/>
            <person name="Bahkali A.H."/>
            <person name="Beenen H.G."/>
            <person name="Chettri P."/>
            <person name="Cox M.P."/>
            <person name="Datema E."/>
            <person name="de Vries R.P."/>
            <person name="Dhillon B."/>
            <person name="Ganley A.R."/>
            <person name="Griffiths S.A."/>
            <person name="Guo Y."/>
            <person name="Hamelin R.C."/>
            <person name="Henrissat B."/>
            <person name="Kabir M.S."/>
            <person name="Jashni M.K."/>
            <person name="Kema G."/>
            <person name="Klaubauf S."/>
            <person name="Lapidus A."/>
            <person name="Levasseur A."/>
            <person name="Lindquist E."/>
            <person name="Mehrabi R."/>
            <person name="Ohm R.A."/>
            <person name="Owen T.J."/>
            <person name="Salamov A."/>
            <person name="Schwelm A."/>
            <person name="Schijlen E."/>
            <person name="Sun H."/>
            <person name="van den Burg H.A."/>
            <person name="van Ham R.C.H.J."/>
            <person name="Zhang S."/>
            <person name="Goodwin S.B."/>
            <person name="Grigoriev I.V."/>
            <person name="Collemare J."/>
            <person name="Bradshaw R.E."/>
        </authorList>
    </citation>
    <scope>NUCLEOTIDE SEQUENCE [LARGE SCALE GENOMIC DNA]</scope>
    <source>
        <strain evidence="2">NZE10 / CBS 128990</strain>
    </source>
</reference>
<organism evidence="1 2">
    <name type="scientific">Dothistroma septosporum (strain NZE10 / CBS 128990)</name>
    <name type="common">Red band needle blight fungus</name>
    <name type="synonym">Mycosphaerella pini</name>
    <dbReference type="NCBI Taxonomy" id="675120"/>
    <lineage>
        <taxon>Eukaryota</taxon>
        <taxon>Fungi</taxon>
        <taxon>Dikarya</taxon>
        <taxon>Ascomycota</taxon>
        <taxon>Pezizomycotina</taxon>
        <taxon>Dothideomycetes</taxon>
        <taxon>Dothideomycetidae</taxon>
        <taxon>Mycosphaerellales</taxon>
        <taxon>Mycosphaerellaceae</taxon>
        <taxon>Dothistroma</taxon>
    </lineage>
</organism>
<keyword evidence="2" id="KW-1185">Reference proteome</keyword>
<dbReference type="Pfam" id="PF20180">
    <property type="entry name" value="UQCC2_CBP6"/>
    <property type="match status" value="1"/>
</dbReference>
<dbReference type="OrthoDB" id="10569179at2759"/>
<evidence type="ECO:0000313" key="1">
    <source>
        <dbReference type="EMBL" id="EME39828.1"/>
    </source>
</evidence>
<dbReference type="GO" id="GO:0043022">
    <property type="term" value="F:ribosome binding"/>
    <property type="evidence" value="ECO:0007669"/>
    <property type="project" value="InterPro"/>
</dbReference>
<dbReference type="eggNOG" id="ENOG502S71Q">
    <property type="taxonomic scope" value="Eukaryota"/>
</dbReference>
<dbReference type="GO" id="GO:0061671">
    <property type="term" value="C:Cbp3p-Cbp6 complex"/>
    <property type="evidence" value="ECO:0007669"/>
    <property type="project" value="InterPro"/>
</dbReference>
<dbReference type="OMA" id="LKHWPTD"/>
<sequence length="111" mass="13266">MSRQTIAAHYSRLLSRWPQDILRPEKSFTKILQTRAQSPPVPYRDEEKEVNAAYLLLDNAFTKQFRLQERLLKPDSNPQHYTALKQELEELPNRTWMGNIMKRLQNMVRLK</sequence>
<protein>
    <submittedName>
        <fullName evidence="1">Uncharacterized protein</fullName>
    </submittedName>
</protein>
<dbReference type="AlphaFoldDB" id="N1PBW0"/>
<proteinExistence type="predicted"/>